<protein>
    <recommendedName>
        <fullName evidence="8">Probable malate:quinone oxidoreductase</fullName>
        <ecNumber evidence="8">1.1.5.4</ecNumber>
    </recommendedName>
    <alternativeName>
        <fullName evidence="8">MQO</fullName>
    </alternativeName>
    <alternativeName>
        <fullName evidence="8">Malate dehydrogenase [quinone]</fullName>
    </alternativeName>
</protein>
<dbReference type="NCBIfam" id="TIGR01320">
    <property type="entry name" value="mal_quin_oxido"/>
    <property type="match status" value="1"/>
</dbReference>
<reference evidence="10 11" key="1">
    <citation type="submission" date="2019-09" db="EMBL/GenBank/DDBJ databases">
        <title>Phylogeny of genus Pseudoclavibacter and closely related genus.</title>
        <authorList>
            <person name="Li Y."/>
        </authorList>
    </citation>
    <scope>NUCLEOTIDE SEQUENCE [LARGE SCALE GENOMIC DNA]</scope>
    <source>
        <strain evidence="10 11">THG-MD12</strain>
    </source>
</reference>
<keyword evidence="5 8" id="KW-0285">Flavoprotein</keyword>
<dbReference type="GO" id="GO:0047545">
    <property type="term" value="F:(S)-2-hydroxyglutarate dehydrogenase activity"/>
    <property type="evidence" value="ECO:0007669"/>
    <property type="project" value="TreeGrafter"/>
</dbReference>
<evidence type="ECO:0000256" key="7">
    <source>
        <dbReference type="ARBA" id="ARBA00023002"/>
    </source>
</evidence>
<evidence type="ECO:0000256" key="6">
    <source>
        <dbReference type="ARBA" id="ARBA00022827"/>
    </source>
</evidence>
<dbReference type="NCBIfam" id="NF009875">
    <property type="entry name" value="PRK13339.1"/>
    <property type="match status" value="1"/>
</dbReference>
<keyword evidence="9" id="KW-0472">Membrane</keyword>
<dbReference type="NCBIfam" id="NF003611">
    <property type="entry name" value="PRK05257.3-2"/>
    <property type="match status" value="1"/>
</dbReference>
<dbReference type="NCBIfam" id="NF003605">
    <property type="entry name" value="PRK05257.1-4"/>
    <property type="match status" value="1"/>
</dbReference>
<keyword evidence="4 8" id="KW-0816">Tricarboxylic acid cycle</keyword>
<gene>
    <name evidence="8" type="primary">mqo</name>
    <name evidence="10" type="ORF">F8O03_12515</name>
</gene>
<dbReference type="EC" id="1.1.5.4" evidence="8"/>
<dbReference type="Gene3D" id="3.30.9.10">
    <property type="entry name" value="D-Amino Acid Oxidase, subunit A, domain 2"/>
    <property type="match status" value="1"/>
</dbReference>
<organism evidence="10 11">
    <name type="scientific">Pseudoclavibacter terrae</name>
    <dbReference type="NCBI Taxonomy" id="1530195"/>
    <lineage>
        <taxon>Bacteria</taxon>
        <taxon>Bacillati</taxon>
        <taxon>Actinomycetota</taxon>
        <taxon>Actinomycetes</taxon>
        <taxon>Micrococcales</taxon>
        <taxon>Microbacteriaceae</taxon>
        <taxon>Pseudoclavibacter</taxon>
    </lineage>
</organism>
<evidence type="ECO:0000256" key="2">
    <source>
        <dbReference type="ARBA" id="ARBA00001974"/>
    </source>
</evidence>
<dbReference type="NCBIfam" id="NF003606">
    <property type="entry name" value="PRK05257.2-1"/>
    <property type="match status" value="1"/>
</dbReference>
<dbReference type="GO" id="GO:0008924">
    <property type="term" value="F:L-malate dehydrogenase (quinone) activity"/>
    <property type="evidence" value="ECO:0007669"/>
    <property type="project" value="UniProtKB-UniRule"/>
</dbReference>
<dbReference type="NCBIfam" id="NF003603">
    <property type="entry name" value="PRK05257.1-1"/>
    <property type="match status" value="1"/>
</dbReference>
<keyword evidence="9" id="KW-0812">Transmembrane</keyword>
<comment type="pathway">
    <text evidence="3 8">Carbohydrate metabolism; tricarboxylic acid cycle; oxaloacetate from (S)-malate (quinone route): step 1/1.</text>
</comment>
<evidence type="ECO:0000256" key="5">
    <source>
        <dbReference type="ARBA" id="ARBA00022630"/>
    </source>
</evidence>
<evidence type="ECO:0000256" key="8">
    <source>
        <dbReference type="HAMAP-Rule" id="MF_00212"/>
    </source>
</evidence>
<name>A0A7J5AZS0_9MICO</name>
<dbReference type="UniPathway" id="UPA00223">
    <property type="reaction ID" value="UER01008"/>
</dbReference>
<dbReference type="Proteomes" id="UP000490386">
    <property type="component" value="Unassembled WGS sequence"/>
</dbReference>
<dbReference type="NCBIfam" id="NF003610">
    <property type="entry name" value="PRK05257.3-1"/>
    <property type="match status" value="1"/>
</dbReference>
<dbReference type="HAMAP" id="MF_00212">
    <property type="entry name" value="MQO"/>
    <property type="match status" value="1"/>
</dbReference>
<dbReference type="InterPro" id="IPR036188">
    <property type="entry name" value="FAD/NAD-bd_sf"/>
</dbReference>
<dbReference type="AlphaFoldDB" id="A0A7J5AZS0"/>
<dbReference type="GO" id="GO:0006099">
    <property type="term" value="P:tricarboxylic acid cycle"/>
    <property type="evidence" value="ECO:0007669"/>
    <property type="project" value="UniProtKB-UniRule"/>
</dbReference>
<evidence type="ECO:0000313" key="10">
    <source>
        <dbReference type="EMBL" id="KAB1637113.1"/>
    </source>
</evidence>
<comment type="cofactor">
    <cofactor evidence="2 8">
        <name>FAD</name>
        <dbReference type="ChEBI" id="CHEBI:57692"/>
    </cofactor>
</comment>
<dbReference type="Gene3D" id="3.50.50.60">
    <property type="entry name" value="FAD/NAD(P)-binding domain"/>
    <property type="match status" value="1"/>
</dbReference>
<comment type="catalytic activity">
    <reaction evidence="1 8">
        <text>(S)-malate + a quinone = a quinol + oxaloacetate</text>
        <dbReference type="Rhea" id="RHEA:46012"/>
        <dbReference type="ChEBI" id="CHEBI:15589"/>
        <dbReference type="ChEBI" id="CHEBI:16452"/>
        <dbReference type="ChEBI" id="CHEBI:24646"/>
        <dbReference type="ChEBI" id="CHEBI:132124"/>
        <dbReference type="EC" id="1.1.5.4"/>
    </reaction>
</comment>
<accession>A0A7J5AZS0</accession>
<dbReference type="Pfam" id="PF06039">
    <property type="entry name" value="Mqo"/>
    <property type="match status" value="1"/>
</dbReference>
<dbReference type="SUPFAM" id="SSF51905">
    <property type="entry name" value="FAD/NAD(P)-binding domain"/>
    <property type="match status" value="1"/>
</dbReference>
<dbReference type="PANTHER" id="PTHR43104">
    <property type="entry name" value="L-2-HYDROXYGLUTARATE DEHYDROGENASE, MITOCHONDRIAL"/>
    <property type="match status" value="1"/>
</dbReference>
<evidence type="ECO:0000256" key="3">
    <source>
        <dbReference type="ARBA" id="ARBA00005012"/>
    </source>
</evidence>
<comment type="caution">
    <text evidence="10">The sequence shown here is derived from an EMBL/GenBank/DDBJ whole genome shotgun (WGS) entry which is preliminary data.</text>
</comment>
<comment type="similarity">
    <text evidence="8">Belongs to the MQO family.</text>
</comment>
<evidence type="ECO:0000256" key="1">
    <source>
        <dbReference type="ARBA" id="ARBA00001139"/>
    </source>
</evidence>
<dbReference type="RefSeq" id="WP_151424152.1">
    <property type="nucleotide sequence ID" value="NZ_CANKVH010000003.1"/>
</dbReference>
<dbReference type="OrthoDB" id="9763983at2"/>
<keyword evidence="11" id="KW-1185">Reference proteome</keyword>
<evidence type="ECO:0000256" key="9">
    <source>
        <dbReference type="SAM" id="Phobius"/>
    </source>
</evidence>
<keyword evidence="9" id="KW-1133">Transmembrane helix</keyword>
<sequence>MTDSQKIYDVVLIGGGIMSATLGSLLSKLEPEWSIKIIERLDGLAQESSSPWNNAGTGHAALCELNYTPEKDGVIDASKAIQINEQFQVSRQFWATLVEAGELPEPSGFINSVPHMTFVRGAENVDFLRRRFELLKTEPLFSTMEFSDDPEVIKAWAPTLVEGRPAGEKIAATRVAAGTDVDFGSLTHKLVQGLVDRGAVLRLNTEVIALRQQRDGIWQIATQQLAGEQKGRKNVTRARFVFVGAGGGALPLLQKSGIEEIKGYGGFPISGQFLRTDNPAVVQKHLAKVYGKASVGAPPMSVPHLDTRVVDGKPALMFGPYAGFSPKYLKTGSYLDLVKSLRPHNLIPMLAVAKDNFDLVTYLVGQVLASKDKKFEQLKEFFPEANAADWRLITAGQRVQVMKKDPKRGGILQMGTEVVAKKDGSIAGLLGASPGASVAVPVMIDLLGRCYPEKKAEWAPKLEALVPSLGTDVNSSAELADSTQTASAEALELNAH</sequence>
<dbReference type="EMBL" id="WBJX01000004">
    <property type="protein sequence ID" value="KAB1637113.1"/>
    <property type="molecule type" value="Genomic_DNA"/>
</dbReference>
<evidence type="ECO:0000256" key="4">
    <source>
        <dbReference type="ARBA" id="ARBA00022532"/>
    </source>
</evidence>
<dbReference type="InterPro" id="IPR006231">
    <property type="entry name" value="MQO"/>
</dbReference>
<evidence type="ECO:0000313" key="11">
    <source>
        <dbReference type="Proteomes" id="UP000490386"/>
    </source>
</evidence>
<proteinExistence type="inferred from homology"/>
<dbReference type="PANTHER" id="PTHR43104:SF2">
    <property type="entry name" value="L-2-HYDROXYGLUTARATE DEHYDROGENASE, MITOCHONDRIAL"/>
    <property type="match status" value="1"/>
</dbReference>
<feature type="transmembrane region" description="Helical" evidence="9">
    <location>
        <begin position="7"/>
        <end position="26"/>
    </location>
</feature>
<keyword evidence="6 8" id="KW-0274">FAD</keyword>
<keyword evidence="7 8" id="KW-0560">Oxidoreductase</keyword>